<dbReference type="Pfam" id="PF00400">
    <property type="entry name" value="WD40"/>
    <property type="match status" value="3"/>
</dbReference>
<feature type="repeat" description="WD" evidence="3">
    <location>
        <begin position="432"/>
        <end position="473"/>
    </location>
</feature>
<organism evidence="4">
    <name type="scientific">Hydra vulgaris</name>
    <name type="common">Hydra</name>
    <name type="synonym">Hydra attenuata</name>
    <dbReference type="NCBI Taxonomy" id="6087"/>
    <lineage>
        <taxon>Eukaryota</taxon>
        <taxon>Metazoa</taxon>
        <taxon>Cnidaria</taxon>
        <taxon>Hydrozoa</taxon>
        <taxon>Hydroidolina</taxon>
        <taxon>Anthoathecata</taxon>
        <taxon>Aplanulata</taxon>
        <taxon>Hydridae</taxon>
        <taxon>Hydra</taxon>
    </lineage>
</organism>
<evidence type="ECO:0000256" key="1">
    <source>
        <dbReference type="ARBA" id="ARBA00022574"/>
    </source>
</evidence>
<name>T2MAX9_HYDVU</name>
<dbReference type="InterPro" id="IPR001680">
    <property type="entry name" value="WD40_rpt"/>
</dbReference>
<dbReference type="InterPro" id="IPR036322">
    <property type="entry name" value="WD40_repeat_dom_sf"/>
</dbReference>
<dbReference type="InterPro" id="IPR015943">
    <property type="entry name" value="WD40/YVTN_repeat-like_dom_sf"/>
</dbReference>
<protein>
    <submittedName>
        <fullName evidence="4">WD repeat-containing protein 87</fullName>
    </submittedName>
</protein>
<accession>T2MAX9</accession>
<dbReference type="SMART" id="SM00320">
    <property type="entry name" value="WD40"/>
    <property type="match status" value="5"/>
</dbReference>
<dbReference type="PANTHER" id="PTHR45532:SF4">
    <property type="entry name" value="WD REPEAT-CONTAINING PROTEIN 55 HOMOLOG"/>
    <property type="match status" value="1"/>
</dbReference>
<proteinExistence type="evidence at transcript level"/>
<dbReference type="InterPro" id="IPR020472">
    <property type="entry name" value="WD40_PAC1"/>
</dbReference>
<dbReference type="Gene3D" id="2.130.10.10">
    <property type="entry name" value="YVTN repeat-like/Quinoprotein amine dehydrogenase"/>
    <property type="match status" value="2"/>
</dbReference>
<dbReference type="PROSITE" id="PS50082">
    <property type="entry name" value="WD_REPEATS_2"/>
    <property type="match status" value="2"/>
</dbReference>
<evidence type="ECO:0000256" key="3">
    <source>
        <dbReference type="PROSITE-ProRule" id="PRU00221"/>
    </source>
</evidence>
<dbReference type="PROSITE" id="PS50294">
    <property type="entry name" value="WD_REPEATS_REGION"/>
    <property type="match status" value="2"/>
</dbReference>
<evidence type="ECO:0000256" key="2">
    <source>
        <dbReference type="ARBA" id="ARBA00022737"/>
    </source>
</evidence>
<dbReference type="PANTHER" id="PTHR45532">
    <property type="entry name" value="WD REPEAT-CONTAINING PROTEIN 97"/>
    <property type="match status" value="1"/>
</dbReference>
<dbReference type="OrthoDB" id="6262491at2759"/>
<keyword evidence="2" id="KW-0677">Repeat</keyword>
<sequence length="1447" mass="166564">MYLIAKHQEEEKRMQARYLSWKSQNQFILECGKLVVREVIREIKKSIYFTIITDSTPDLSHSEQITFVFHFLHFNDNQLWEIKERFLKLEELEKKKGSDITKLILNVLEENELDIKNCRRQGYDNGANMADLKYDRISIKLLDPGITKALGGPELSGMDEIDSKLQLFHRIKILTMNEVKAAVEYNKVYSNDSKLINVPYGLQTNTVLTNSEPVQCSLYAETKSNVNYIAFYGSRDENGLCSWLIEKDDFRFRKRRKKLGSLVTNAVYVPSCYLIFAFCKDLTIRTFGPLFQEQSILQLGYSILCMKYNEKTNQIVTGCIGFVQQWKLNANTHNAPQLIKEVHLEFSNKKPWVHYLEFVEEKQLTVALTGNLIYFLDSTNLNTLMTIKNLNGFLFSTCLTYLQREYFLTASWDGSIKVWNVSMKTCPYVGCFNGHTAKVIKLDVHPCEDILISASEDSTIRLWRFETFQETHRFDSADSIGQVFLINSRLLYYTSKFSLHILDINLFHTLFTVVGSNLNKVQRVKPSKVLSNDYNQVSRILVTADDGGVRIVSPVHGNILTMLFPIVSHKVISYHHDPIEEILYALLKEEQGILLISTLTNPCRAVQLLCFPEKENAVICLELIYVEIEYKTTPLLIAAHKNGKISLLYGRGFKMKPQICDGGFVITIIPSQNNLRFDFITCTSESHITLWKVFKVNYSTLSIFAVHKFQVEGHILNLVASDNIIGFTLDKAIFLCKVVIQTNGEVDISRNTHSNDQSHLTSVTELTACSSIPIFASASKDGKVKIWDASCMLIRELCFDETLSGMCFCNDRGDILVGFQKNLHHVSVTEYLPQSYLETLLEQNIEDDKIEYCTPFDPNLKFWYDSRRVPVVTKLSKKTFDHIKEFSLKLKHQKSTTKQKESTVNQNMIDNNALMTSCKSKQTPGDNIKSISFGKIRKYKDNRFAEKILSKKLIEKSEAITYKELHTFNFEESKALSFEEKSITTTNEVLLSERYVWPFAPDCFIPNSIVRSFRKPAYPFIDRLARMTDRLSKQDNVPEEIDFENNFEFSDNDENYQVTNTKTFSFLSGIKEQISRPDKQGGIFVEKRKLRDDTFTSEKKKTRQNTKSIVDNIKEKKRNKILTKRIPKNEVMNQSPKTEIESASIFKNFPTPQIEIESVPLIECVPPPYNEYTDKEWFPRDIGSDQNFVISYLINQLNTSQPLVFKEILAAITKIHSIGIKDADTLASVIRELGEMKSGIVSNDKESALKNVIKAQGNYSNDSNSATKKPNRTITTNLESWNNNPCDDRLITSNRSSQDTSIKVFDKNTRSYRNEGSIINEEHKKLELDGRILYNDSLRVTKLGPYKEEKMLLSKLLGLFKDEDIWHLNILLHENMQMLRKLNSLQKLNYKTIQSGVCGERILCRLETIASNYNYETITKVIESLPERYGCQIGHKSIYITRHITNS</sequence>
<keyword evidence="1 3" id="KW-0853">WD repeat</keyword>
<evidence type="ECO:0000313" key="4">
    <source>
        <dbReference type="EMBL" id="CDG69289.1"/>
    </source>
</evidence>
<gene>
    <name evidence="4" type="primary">WDR87</name>
</gene>
<dbReference type="PRINTS" id="PR00320">
    <property type="entry name" value="GPROTEINBRPT"/>
</dbReference>
<dbReference type="EMBL" id="HAAD01003057">
    <property type="protein sequence ID" value="CDG69289.1"/>
    <property type="molecule type" value="mRNA"/>
</dbReference>
<feature type="non-terminal residue" evidence="4">
    <location>
        <position position="1"/>
    </location>
</feature>
<dbReference type="SUPFAM" id="SSF50978">
    <property type="entry name" value="WD40 repeat-like"/>
    <property type="match status" value="2"/>
</dbReference>
<feature type="repeat" description="WD" evidence="3">
    <location>
        <begin position="756"/>
        <end position="788"/>
    </location>
</feature>
<reference evidence="4" key="1">
    <citation type="journal article" date="2013" name="Genome Biol. Evol.">
        <title>Punctuated emergences of genetic and phenotypic innovations in eumetazoan, bilaterian, euteleostome, and hominidae ancestors.</title>
        <authorList>
            <person name="Wenger Y."/>
            <person name="Galliot B."/>
        </authorList>
    </citation>
    <scope>NUCLEOTIDE SEQUENCE</scope>
    <source>
        <tissue evidence="4">Whole animals</tissue>
    </source>
</reference>